<dbReference type="InterPro" id="IPR036047">
    <property type="entry name" value="F-box-like_dom_sf"/>
</dbReference>
<accession>A0ABN7NL82</accession>
<dbReference type="Proteomes" id="UP001153148">
    <property type="component" value="Unassembled WGS sequence"/>
</dbReference>
<reference evidence="2" key="1">
    <citation type="submission" date="2021-03" db="EMBL/GenBank/DDBJ databases">
        <authorList>
            <person name="Tran Van P."/>
        </authorList>
    </citation>
    <scope>NUCLEOTIDE SEQUENCE</scope>
</reference>
<dbReference type="SMART" id="SM00256">
    <property type="entry name" value="FBOX"/>
    <property type="match status" value="1"/>
</dbReference>
<sequence>MVVPDLRPPLERVPPRILCDAEASGVRLPNVLHVVIVLGSHHHSSWDEVLESCILLKKSAVPDFAIVPKLFTRSFFVMPIPVSMICSTCSSVALSTERSEVYPHLRGGRRGWKTILEPPFPPSTPNRDLNLGIPVFDSLVYCESSTLDHQPPKLVKPLLEYSIGLTIGRVNPLEISYRNGSWKTDENDEAVFIDIEADQTDADDESEDIGVNTCGPWSRLPDLVVEQVFSYLTIRQRYYASLVCRSWSAAFNLQHVWATFMFDDSTLTRRKFNYYYGWQGLGVLYLKEVYPHLRGGSVENYFEKNKPRYAQPRFEPRIFPLSTV</sequence>
<dbReference type="PANTHER" id="PTHR20872:SF1">
    <property type="entry name" value="F-BOX DOMAIN-CONTAINING PROTEIN"/>
    <property type="match status" value="1"/>
</dbReference>
<evidence type="ECO:0000259" key="1">
    <source>
        <dbReference type="PROSITE" id="PS50181"/>
    </source>
</evidence>
<dbReference type="PANTHER" id="PTHR20872">
    <property type="match status" value="1"/>
</dbReference>
<evidence type="ECO:0000313" key="3">
    <source>
        <dbReference type="Proteomes" id="UP001153148"/>
    </source>
</evidence>
<gene>
    <name evidence="2" type="ORF">TPAB3V08_LOCUS3083</name>
</gene>
<organism evidence="2 3">
    <name type="scientific">Timema podura</name>
    <name type="common">Walking stick</name>
    <dbReference type="NCBI Taxonomy" id="61482"/>
    <lineage>
        <taxon>Eukaryota</taxon>
        <taxon>Metazoa</taxon>
        <taxon>Ecdysozoa</taxon>
        <taxon>Arthropoda</taxon>
        <taxon>Hexapoda</taxon>
        <taxon>Insecta</taxon>
        <taxon>Pterygota</taxon>
        <taxon>Neoptera</taxon>
        <taxon>Polyneoptera</taxon>
        <taxon>Phasmatodea</taxon>
        <taxon>Timematodea</taxon>
        <taxon>Timematoidea</taxon>
        <taxon>Timematidae</taxon>
        <taxon>Timema</taxon>
    </lineage>
</organism>
<dbReference type="PROSITE" id="PS50181">
    <property type="entry name" value="FBOX"/>
    <property type="match status" value="1"/>
</dbReference>
<name>A0ABN7NL82_TIMPD</name>
<dbReference type="InterPro" id="IPR001810">
    <property type="entry name" value="F-box_dom"/>
</dbReference>
<dbReference type="SUPFAM" id="SSF81383">
    <property type="entry name" value="F-box domain"/>
    <property type="match status" value="1"/>
</dbReference>
<dbReference type="Gene3D" id="1.20.1280.50">
    <property type="match status" value="1"/>
</dbReference>
<comment type="caution">
    <text evidence="2">The sequence shown here is derived from an EMBL/GenBank/DDBJ whole genome shotgun (WGS) entry which is preliminary data.</text>
</comment>
<dbReference type="Pfam" id="PF12937">
    <property type="entry name" value="F-box-like"/>
    <property type="match status" value="1"/>
</dbReference>
<protein>
    <recommendedName>
        <fullName evidence="1">F-box domain-containing protein</fullName>
    </recommendedName>
</protein>
<feature type="domain" description="F-box" evidence="1">
    <location>
        <begin position="214"/>
        <end position="260"/>
    </location>
</feature>
<keyword evidence="3" id="KW-1185">Reference proteome</keyword>
<evidence type="ECO:0000313" key="2">
    <source>
        <dbReference type="EMBL" id="CAG2056086.1"/>
    </source>
</evidence>
<dbReference type="EMBL" id="CAJPIN010003349">
    <property type="protein sequence ID" value="CAG2056086.1"/>
    <property type="molecule type" value="Genomic_DNA"/>
</dbReference>
<proteinExistence type="predicted"/>